<feature type="domain" description="MTMR6-9 GRAM" evidence="2">
    <location>
        <begin position="175"/>
        <end position="218"/>
    </location>
</feature>
<dbReference type="EMBL" id="NHOQ01000533">
    <property type="protein sequence ID" value="PWA29838.1"/>
    <property type="molecule type" value="Genomic_DNA"/>
</dbReference>
<feature type="compositionally biased region" description="Low complexity" evidence="1">
    <location>
        <begin position="61"/>
        <end position="74"/>
    </location>
</feature>
<evidence type="ECO:0000259" key="2">
    <source>
        <dbReference type="Pfam" id="PF21098"/>
    </source>
</evidence>
<accession>A0A315W3J9</accession>
<feature type="compositionally biased region" description="Basic and acidic residues" evidence="1">
    <location>
        <begin position="119"/>
        <end position="129"/>
    </location>
</feature>
<gene>
    <name evidence="3" type="ORF">CCH79_00019530</name>
</gene>
<dbReference type="AlphaFoldDB" id="A0A315W3J9"/>
<keyword evidence="4" id="KW-1185">Reference proteome</keyword>
<organism evidence="3 4">
    <name type="scientific">Gambusia affinis</name>
    <name type="common">Western mosquitofish</name>
    <name type="synonym">Heterandria affinis</name>
    <dbReference type="NCBI Taxonomy" id="33528"/>
    <lineage>
        <taxon>Eukaryota</taxon>
        <taxon>Metazoa</taxon>
        <taxon>Chordata</taxon>
        <taxon>Craniata</taxon>
        <taxon>Vertebrata</taxon>
        <taxon>Euteleostomi</taxon>
        <taxon>Actinopterygii</taxon>
        <taxon>Neopterygii</taxon>
        <taxon>Teleostei</taxon>
        <taxon>Neoteleostei</taxon>
        <taxon>Acanthomorphata</taxon>
        <taxon>Ovalentaria</taxon>
        <taxon>Atherinomorphae</taxon>
        <taxon>Cyprinodontiformes</taxon>
        <taxon>Poeciliidae</taxon>
        <taxon>Poeciliinae</taxon>
        <taxon>Gambusia</taxon>
    </lineage>
</organism>
<reference evidence="3 4" key="1">
    <citation type="journal article" date="2018" name="G3 (Bethesda)">
        <title>A High-Quality Reference Genome for the Invasive Mosquitofish Gambusia affinis Using a Chicago Library.</title>
        <authorList>
            <person name="Hoffberg S.L."/>
            <person name="Troendle N.J."/>
            <person name="Glenn T.C."/>
            <person name="Mahmud O."/>
            <person name="Louha S."/>
            <person name="Chalopin D."/>
            <person name="Bennetzen J.L."/>
            <person name="Mauricio R."/>
        </authorList>
    </citation>
    <scope>NUCLEOTIDE SEQUENCE [LARGE SCALE GENOMIC DNA]</scope>
    <source>
        <strain evidence="3">NE01/NJP1002.9</strain>
        <tissue evidence="3">Muscle</tissue>
    </source>
</reference>
<comment type="caution">
    <text evidence="3">The sequence shown here is derived from an EMBL/GenBank/DDBJ whole genome shotgun (WGS) entry which is preliminary data.</text>
</comment>
<sequence length="263" mass="28822">MPSLRPGNNRAANNNRQPVGGEEGLRDDAEDNLLCNTQNAAAAQMSITHRDRVLQREGTWPAAAAGATQPTAFTWTQQEPDSSRFLLKSSEPSRTKWAQLVPVDDGDHRRSPQSVRSEAGADPRTDRRIGTSGPAVSLLIRTKTAHRGAGTMDRIPGQGWSSSGGKYGSALGVNVENVRLLERSSGQRTAAVGTLYLSATHTIFVENNPETRRETWVRPVPVLIRFWSSSPPGAVLFCSARPTGSVWVSQHSWKEIRRMFRAK</sequence>
<feature type="region of interest" description="Disordered" evidence="1">
    <location>
        <begin position="61"/>
        <end position="135"/>
    </location>
</feature>
<proteinExistence type="predicted"/>
<dbReference type="Gene3D" id="2.30.29.30">
    <property type="entry name" value="Pleckstrin-homology domain (PH domain)/Phosphotyrosine-binding domain (PTB)"/>
    <property type="match status" value="1"/>
</dbReference>
<dbReference type="InterPro" id="IPR011993">
    <property type="entry name" value="PH-like_dom_sf"/>
</dbReference>
<protein>
    <recommendedName>
        <fullName evidence="2">MTMR6-9 GRAM domain-containing protein</fullName>
    </recommendedName>
</protein>
<dbReference type="Pfam" id="PF21098">
    <property type="entry name" value="PH-GRAM_MTMR6-like"/>
    <property type="match status" value="1"/>
</dbReference>
<evidence type="ECO:0000313" key="4">
    <source>
        <dbReference type="Proteomes" id="UP000250572"/>
    </source>
</evidence>
<evidence type="ECO:0000256" key="1">
    <source>
        <dbReference type="SAM" id="MobiDB-lite"/>
    </source>
</evidence>
<dbReference type="InterPro" id="IPR048994">
    <property type="entry name" value="PH-GRAM_MTMR6-9"/>
</dbReference>
<name>A0A315W3J9_GAMAF</name>
<dbReference type="Proteomes" id="UP000250572">
    <property type="component" value="Unassembled WGS sequence"/>
</dbReference>
<evidence type="ECO:0000313" key="3">
    <source>
        <dbReference type="EMBL" id="PWA29838.1"/>
    </source>
</evidence>
<feature type="region of interest" description="Disordered" evidence="1">
    <location>
        <begin position="1"/>
        <end position="30"/>
    </location>
</feature>